<evidence type="ECO:0000313" key="3">
    <source>
        <dbReference type="EMBL" id="GGF81603.1"/>
    </source>
</evidence>
<organism evidence="3 4">
    <name type="scientific">Paracoccus acridae</name>
    <dbReference type="NCBI Taxonomy" id="1795310"/>
    <lineage>
        <taxon>Bacteria</taxon>
        <taxon>Pseudomonadati</taxon>
        <taxon>Pseudomonadota</taxon>
        <taxon>Alphaproteobacteria</taxon>
        <taxon>Rhodobacterales</taxon>
        <taxon>Paracoccaceae</taxon>
        <taxon>Paracoccus</taxon>
    </lineage>
</organism>
<dbReference type="NCBIfam" id="NF038354">
    <property type="entry name" value="trnsprt_adja_43"/>
    <property type="match status" value="1"/>
</dbReference>
<dbReference type="Proteomes" id="UP000640509">
    <property type="component" value="Unassembled WGS sequence"/>
</dbReference>
<reference evidence="4" key="1">
    <citation type="journal article" date="2019" name="Int. J. Syst. Evol. Microbiol.">
        <title>The Global Catalogue of Microorganisms (GCM) 10K type strain sequencing project: providing services to taxonomists for standard genome sequencing and annotation.</title>
        <authorList>
            <consortium name="The Broad Institute Genomics Platform"/>
            <consortium name="The Broad Institute Genome Sequencing Center for Infectious Disease"/>
            <person name="Wu L."/>
            <person name="Ma J."/>
        </authorList>
    </citation>
    <scope>NUCLEOTIDE SEQUENCE [LARGE SCALE GENOMIC DNA]</scope>
    <source>
        <strain evidence="4">CGMCC 1.15419</strain>
    </source>
</reference>
<evidence type="ECO:0000256" key="1">
    <source>
        <dbReference type="SAM" id="MobiDB-lite"/>
    </source>
</evidence>
<keyword evidence="2" id="KW-0472">Membrane</keyword>
<evidence type="ECO:0000313" key="4">
    <source>
        <dbReference type="Proteomes" id="UP000640509"/>
    </source>
</evidence>
<comment type="caution">
    <text evidence="3">The sequence shown here is derived from an EMBL/GenBank/DDBJ whole genome shotgun (WGS) entry which is preliminary data.</text>
</comment>
<evidence type="ECO:0000256" key="2">
    <source>
        <dbReference type="SAM" id="Phobius"/>
    </source>
</evidence>
<dbReference type="InterPro" id="IPR049820">
    <property type="entry name" value="Trnsprt_adja_ssu-like"/>
</dbReference>
<gene>
    <name evidence="3" type="ORF">GCM10011402_37790</name>
</gene>
<proteinExistence type="predicted"/>
<dbReference type="EMBL" id="BMIV01000038">
    <property type="protein sequence ID" value="GGF81603.1"/>
    <property type="molecule type" value="Genomic_DNA"/>
</dbReference>
<feature type="compositionally biased region" description="Polar residues" evidence="1">
    <location>
        <begin position="1"/>
        <end position="16"/>
    </location>
</feature>
<keyword evidence="2" id="KW-0812">Transmembrane</keyword>
<keyword evidence="2" id="KW-1133">Transmembrane helix</keyword>
<keyword evidence="4" id="KW-1185">Reference proteome</keyword>
<sequence>MSQSLWPDANGSTSPASRPKPAASTNPKLQPEEAFVPTIFLTLYLLVWPVIVFAVLAVISRAFLGEMLEARKEGRTMI</sequence>
<name>A0ABQ1VMK5_9RHOB</name>
<accession>A0ABQ1VMK5</accession>
<feature type="transmembrane region" description="Helical" evidence="2">
    <location>
        <begin position="39"/>
        <end position="64"/>
    </location>
</feature>
<feature type="region of interest" description="Disordered" evidence="1">
    <location>
        <begin position="1"/>
        <end position="28"/>
    </location>
</feature>
<protein>
    <submittedName>
        <fullName evidence="3">Uncharacterized protein</fullName>
    </submittedName>
</protein>